<dbReference type="GO" id="GO:0046872">
    <property type="term" value="F:metal ion binding"/>
    <property type="evidence" value="ECO:0007669"/>
    <property type="project" value="UniProtKB-KW"/>
</dbReference>
<dbReference type="Pfam" id="PF02310">
    <property type="entry name" value="B12-binding"/>
    <property type="match status" value="1"/>
</dbReference>
<dbReference type="AlphaFoldDB" id="X0Y3Z1"/>
<dbReference type="GO" id="GO:0005829">
    <property type="term" value="C:cytosol"/>
    <property type="evidence" value="ECO:0007669"/>
    <property type="project" value="TreeGrafter"/>
</dbReference>
<dbReference type="InterPro" id="IPR050554">
    <property type="entry name" value="Met_Synthase/Corrinoid"/>
</dbReference>
<evidence type="ECO:0000256" key="2">
    <source>
        <dbReference type="ARBA" id="ARBA00023285"/>
    </source>
</evidence>
<feature type="non-terminal residue" evidence="4">
    <location>
        <position position="1"/>
    </location>
</feature>
<dbReference type="InterPro" id="IPR036724">
    <property type="entry name" value="Cobalamin-bd_sf"/>
</dbReference>
<dbReference type="GO" id="GO:0031419">
    <property type="term" value="F:cobalamin binding"/>
    <property type="evidence" value="ECO:0007669"/>
    <property type="project" value="InterPro"/>
</dbReference>
<dbReference type="GO" id="GO:0050667">
    <property type="term" value="P:homocysteine metabolic process"/>
    <property type="evidence" value="ECO:0007669"/>
    <property type="project" value="TreeGrafter"/>
</dbReference>
<sequence>AAGFQVHDLGVDVPAGEFVERVQETGANVVGLSALLTTTMRNQEAVIEALKEAGLREQVLVIIGGAPTSPEWAQTIGADAHAENANETVGVVKQLLGV</sequence>
<dbReference type="PROSITE" id="PS51332">
    <property type="entry name" value="B12_BINDING"/>
    <property type="match status" value="1"/>
</dbReference>
<dbReference type="InterPro" id="IPR006158">
    <property type="entry name" value="Cobalamin-bd"/>
</dbReference>
<keyword evidence="2" id="KW-0170">Cobalt</keyword>
<dbReference type="EMBL" id="BARS01050690">
    <property type="protein sequence ID" value="GAG50654.1"/>
    <property type="molecule type" value="Genomic_DNA"/>
</dbReference>
<name>X0Y3Z1_9ZZZZ</name>
<reference evidence="4" key="1">
    <citation type="journal article" date="2014" name="Front. Microbiol.">
        <title>High frequency of phylogenetically diverse reductive dehalogenase-homologous genes in deep subseafloor sedimentary metagenomes.</title>
        <authorList>
            <person name="Kawai M."/>
            <person name="Futagami T."/>
            <person name="Toyoda A."/>
            <person name="Takaki Y."/>
            <person name="Nishi S."/>
            <person name="Hori S."/>
            <person name="Arai W."/>
            <person name="Tsubouchi T."/>
            <person name="Morono Y."/>
            <person name="Uchiyama I."/>
            <person name="Ito T."/>
            <person name="Fujiyama A."/>
            <person name="Inagaki F."/>
            <person name="Takami H."/>
        </authorList>
    </citation>
    <scope>NUCLEOTIDE SEQUENCE</scope>
    <source>
        <strain evidence="4">Expedition CK06-06</strain>
    </source>
</reference>
<evidence type="ECO:0000259" key="3">
    <source>
        <dbReference type="PROSITE" id="PS51332"/>
    </source>
</evidence>
<evidence type="ECO:0000313" key="4">
    <source>
        <dbReference type="EMBL" id="GAG50654.1"/>
    </source>
</evidence>
<evidence type="ECO:0000256" key="1">
    <source>
        <dbReference type="ARBA" id="ARBA00022723"/>
    </source>
</evidence>
<dbReference type="GO" id="GO:0008705">
    <property type="term" value="F:methionine synthase activity"/>
    <property type="evidence" value="ECO:0007669"/>
    <property type="project" value="TreeGrafter"/>
</dbReference>
<dbReference type="Gene3D" id="3.40.50.280">
    <property type="entry name" value="Cobalamin-binding domain"/>
    <property type="match status" value="1"/>
</dbReference>
<accession>X0Y3Z1</accession>
<dbReference type="SUPFAM" id="SSF52242">
    <property type="entry name" value="Cobalamin (vitamin B12)-binding domain"/>
    <property type="match status" value="1"/>
</dbReference>
<dbReference type="PANTHER" id="PTHR45833:SF1">
    <property type="entry name" value="METHIONINE SYNTHASE"/>
    <property type="match status" value="1"/>
</dbReference>
<keyword evidence="1" id="KW-0479">Metal-binding</keyword>
<gene>
    <name evidence="4" type="ORF">S01H1_75623</name>
</gene>
<dbReference type="GO" id="GO:0046653">
    <property type="term" value="P:tetrahydrofolate metabolic process"/>
    <property type="evidence" value="ECO:0007669"/>
    <property type="project" value="TreeGrafter"/>
</dbReference>
<proteinExistence type="predicted"/>
<protein>
    <recommendedName>
        <fullName evidence="3">B12-binding domain-containing protein</fullName>
    </recommendedName>
</protein>
<comment type="caution">
    <text evidence="4">The sequence shown here is derived from an EMBL/GenBank/DDBJ whole genome shotgun (WGS) entry which is preliminary data.</text>
</comment>
<organism evidence="4">
    <name type="scientific">marine sediment metagenome</name>
    <dbReference type="NCBI Taxonomy" id="412755"/>
    <lineage>
        <taxon>unclassified sequences</taxon>
        <taxon>metagenomes</taxon>
        <taxon>ecological metagenomes</taxon>
    </lineage>
</organism>
<dbReference type="PANTHER" id="PTHR45833">
    <property type="entry name" value="METHIONINE SYNTHASE"/>
    <property type="match status" value="1"/>
</dbReference>
<feature type="domain" description="B12-binding" evidence="3">
    <location>
        <begin position="1"/>
        <end position="98"/>
    </location>
</feature>